<dbReference type="Proteomes" id="UP000282106">
    <property type="component" value="Unassembled WGS sequence"/>
</dbReference>
<evidence type="ECO:0000313" key="5">
    <source>
        <dbReference type="Proteomes" id="UP000282106"/>
    </source>
</evidence>
<gene>
    <name evidence="4" type="ORF">ED208_14790</name>
</gene>
<dbReference type="CDD" id="cd05233">
    <property type="entry name" value="SDR_c"/>
    <property type="match status" value="1"/>
</dbReference>
<dbReference type="Gene3D" id="3.40.50.720">
    <property type="entry name" value="NAD(P)-binding Rossmann-like Domain"/>
    <property type="match status" value="1"/>
</dbReference>
<evidence type="ECO:0000313" key="4">
    <source>
        <dbReference type="EMBL" id="ROH86704.1"/>
    </source>
</evidence>
<keyword evidence="5" id="KW-1185">Reference proteome</keyword>
<comment type="similarity">
    <text evidence="1 3">Belongs to the short-chain dehydrogenases/reductases (SDR) family.</text>
</comment>
<dbReference type="Pfam" id="PF00106">
    <property type="entry name" value="adh_short"/>
    <property type="match status" value="1"/>
</dbReference>
<dbReference type="SUPFAM" id="SSF51735">
    <property type="entry name" value="NAD(P)-binding Rossmann-fold domains"/>
    <property type="match status" value="1"/>
</dbReference>
<protein>
    <submittedName>
        <fullName evidence="4">SDR family oxidoreductase</fullName>
    </submittedName>
</protein>
<dbReference type="AlphaFoldDB" id="A0A3N0V2C8"/>
<evidence type="ECO:0000256" key="2">
    <source>
        <dbReference type="ARBA" id="ARBA00023002"/>
    </source>
</evidence>
<proteinExistence type="inferred from homology"/>
<dbReference type="PANTHER" id="PTHR44196:SF1">
    <property type="entry name" value="DEHYDROGENASE_REDUCTASE SDR FAMILY MEMBER 7B"/>
    <property type="match status" value="1"/>
</dbReference>
<keyword evidence="2" id="KW-0560">Oxidoreductase</keyword>
<dbReference type="InterPro" id="IPR036291">
    <property type="entry name" value="NAD(P)-bd_dom_sf"/>
</dbReference>
<dbReference type="PANTHER" id="PTHR44196">
    <property type="entry name" value="DEHYDROGENASE/REDUCTASE SDR FAMILY MEMBER 7B"/>
    <property type="match status" value="1"/>
</dbReference>
<comment type="caution">
    <text evidence="4">The sequence shown here is derived from an EMBL/GenBank/DDBJ whole genome shotgun (WGS) entry which is preliminary data.</text>
</comment>
<dbReference type="InterPro" id="IPR020904">
    <property type="entry name" value="Sc_DH/Rdtase_CS"/>
</dbReference>
<evidence type="ECO:0000256" key="3">
    <source>
        <dbReference type="RuleBase" id="RU000363"/>
    </source>
</evidence>
<dbReference type="RefSeq" id="WP_123212693.1">
    <property type="nucleotide sequence ID" value="NZ_RJVO01000008.1"/>
</dbReference>
<dbReference type="GO" id="GO:0016491">
    <property type="term" value="F:oxidoreductase activity"/>
    <property type="evidence" value="ECO:0007669"/>
    <property type="project" value="UniProtKB-KW"/>
</dbReference>
<dbReference type="PRINTS" id="PR00081">
    <property type="entry name" value="GDHRDH"/>
</dbReference>
<dbReference type="GO" id="GO:0016020">
    <property type="term" value="C:membrane"/>
    <property type="evidence" value="ECO:0007669"/>
    <property type="project" value="TreeGrafter"/>
</dbReference>
<accession>A0A3N0V2C8</accession>
<dbReference type="InterPro" id="IPR002347">
    <property type="entry name" value="SDR_fam"/>
</dbReference>
<organism evidence="4 5">
    <name type="scientific">Stagnimonas aquatica</name>
    <dbReference type="NCBI Taxonomy" id="2689987"/>
    <lineage>
        <taxon>Bacteria</taxon>
        <taxon>Pseudomonadati</taxon>
        <taxon>Pseudomonadota</taxon>
        <taxon>Gammaproteobacteria</taxon>
        <taxon>Nevskiales</taxon>
        <taxon>Nevskiaceae</taxon>
        <taxon>Stagnimonas</taxon>
    </lineage>
</organism>
<reference evidence="4 5" key="1">
    <citation type="submission" date="2018-10" db="EMBL/GenBank/DDBJ databases">
        <authorList>
            <person name="Chen W.-M."/>
        </authorList>
    </citation>
    <scope>NUCLEOTIDE SEQUENCE [LARGE SCALE GENOMIC DNA]</scope>
    <source>
        <strain evidence="4 5">THS-13</strain>
    </source>
</reference>
<dbReference type="InParanoid" id="A0A3N0V2C8"/>
<dbReference type="PROSITE" id="PS00061">
    <property type="entry name" value="ADH_SHORT"/>
    <property type="match status" value="1"/>
</dbReference>
<dbReference type="EMBL" id="RJVO01000008">
    <property type="protein sequence ID" value="ROH86704.1"/>
    <property type="molecule type" value="Genomic_DNA"/>
</dbReference>
<dbReference type="PRINTS" id="PR00080">
    <property type="entry name" value="SDRFAMILY"/>
</dbReference>
<sequence>MKSYKNKVAIVTGGGGNGIGHHLVLALAQQGAKVAFCDIAKLETTEQPLQALGADYLSATVNMADKRAIDAFVEQVLARYGHIDLLINNAGIALGDLTFGEVSEADFEKITAINYWGVIHTTQRCYPHLLARPEAAVVNLSSSQGILALPYLVPYCTTKFAVRGFTDALRAEHRLRGIGKLTFHTVHPGAVATNITLNADYHNSGTERFHRMLQRGTPPAKAAQIILRGVQRNTGRIFISDGRAQDILARLLPNAYLGVVRWLMRARKIAVR</sequence>
<name>A0A3N0V2C8_9GAMM</name>
<evidence type="ECO:0000256" key="1">
    <source>
        <dbReference type="ARBA" id="ARBA00006484"/>
    </source>
</evidence>